<evidence type="ECO:0000256" key="2">
    <source>
        <dbReference type="ARBA" id="ARBA00022692"/>
    </source>
</evidence>
<dbReference type="AlphaFoldDB" id="A0A4V1EH38"/>
<dbReference type="KEGG" id="tvl:FAZ95_06820"/>
<comment type="subcellular location">
    <subcellularLocation>
        <location evidence="1">Membrane</location>
        <topology evidence="1">Multi-pass membrane protein</topology>
    </subcellularLocation>
</comment>
<keyword evidence="3 5" id="KW-1133">Transmembrane helix</keyword>
<dbReference type="Gene3D" id="1.20.1720.10">
    <property type="entry name" value="Multidrug resistance protein D"/>
    <property type="match status" value="1"/>
</dbReference>
<dbReference type="Proteomes" id="UP000298656">
    <property type="component" value="Chromosome 1"/>
</dbReference>
<name>A0A4V1EH38_9BURK</name>
<dbReference type="PROSITE" id="PS50850">
    <property type="entry name" value="MFS"/>
    <property type="match status" value="1"/>
</dbReference>
<feature type="transmembrane region" description="Helical" evidence="5">
    <location>
        <begin position="359"/>
        <end position="377"/>
    </location>
</feature>
<keyword evidence="8" id="KW-1185">Reference proteome</keyword>
<evidence type="ECO:0000259" key="6">
    <source>
        <dbReference type="PROSITE" id="PS50850"/>
    </source>
</evidence>
<dbReference type="InterPro" id="IPR036259">
    <property type="entry name" value="MFS_trans_sf"/>
</dbReference>
<reference evidence="7 8" key="1">
    <citation type="submission" date="2019-05" db="EMBL/GenBank/DDBJ databases">
        <title>Burkholderia sp. DHOD12, isolated from subtropical forest soil.</title>
        <authorList>
            <person name="Gao Z.-H."/>
            <person name="Qiu L.-H."/>
        </authorList>
    </citation>
    <scope>NUCLEOTIDE SEQUENCE [LARGE SCALE GENOMIC DNA]</scope>
    <source>
        <strain evidence="7 8">DHOD12</strain>
    </source>
</reference>
<feature type="transmembrane region" description="Helical" evidence="5">
    <location>
        <begin position="407"/>
        <end position="427"/>
    </location>
</feature>
<feature type="transmembrane region" description="Helical" evidence="5">
    <location>
        <begin position="482"/>
        <end position="504"/>
    </location>
</feature>
<feature type="transmembrane region" description="Helical" evidence="5">
    <location>
        <begin position="334"/>
        <end position="353"/>
    </location>
</feature>
<organism evidence="7 8">
    <name type="scientific">Trinickia violacea</name>
    <dbReference type="NCBI Taxonomy" id="2571746"/>
    <lineage>
        <taxon>Bacteria</taxon>
        <taxon>Pseudomonadati</taxon>
        <taxon>Pseudomonadota</taxon>
        <taxon>Betaproteobacteria</taxon>
        <taxon>Burkholderiales</taxon>
        <taxon>Burkholderiaceae</taxon>
        <taxon>Trinickia</taxon>
    </lineage>
</organism>
<feature type="transmembrane region" description="Helical" evidence="5">
    <location>
        <begin position="233"/>
        <end position="250"/>
    </location>
</feature>
<dbReference type="GO" id="GO:0022857">
    <property type="term" value="F:transmembrane transporter activity"/>
    <property type="evidence" value="ECO:0007669"/>
    <property type="project" value="InterPro"/>
</dbReference>
<keyword evidence="4 5" id="KW-0472">Membrane</keyword>
<evidence type="ECO:0000256" key="1">
    <source>
        <dbReference type="ARBA" id="ARBA00004141"/>
    </source>
</evidence>
<feature type="transmembrane region" description="Helical" evidence="5">
    <location>
        <begin position="302"/>
        <end position="322"/>
    </location>
</feature>
<feature type="domain" description="Major facilitator superfamily (MFS) profile" evidence="6">
    <location>
        <begin position="1"/>
        <end position="510"/>
    </location>
</feature>
<feature type="transmembrane region" description="Helical" evidence="5">
    <location>
        <begin position="271"/>
        <end position="296"/>
    </location>
</feature>
<dbReference type="CDD" id="cd17321">
    <property type="entry name" value="MFS_MMR_MDR_like"/>
    <property type="match status" value="1"/>
</dbReference>
<keyword evidence="2 5" id="KW-0812">Transmembrane</keyword>
<dbReference type="PANTHER" id="PTHR42718:SF49">
    <property type="entry name" value="EXPORT PROTEIN"/>
    <property type="match status" value="1"/>
</dbReference>
<sequence>MLAREVLQHRRHAVVAEGERHAHAQAAARLAPAAVEIGLCRVQLGERTHAAVVVDLAVFGEALAARRAIDEAYAQALFEARHHLAHRRARHAQALCGLAPSVPMLIAARFLQGASGGAMLICQVAVLSHQFQEGPERAKAFSAWGIILGIGLGFGPIVGGAIVALSNWQWVFLVHVAIAALTLFLVFNGVEESRDPQADTLDIAGIVTLSLSVFGLAYFITQGSDFGFASTKGIAMAAAIMAGFAAFVLAEKLSARPMFDFSVFRVRKFSGALMGSMGMNFSFWPFMIYLPIYFQIGLGYDSVAAGLALLAYTLPTLVFPPLGERLVLRYGPGFVIPFGLFTIGLGFVLMKFGSGAAHASGWTMLPGCFVAGAGLGLTNTPTTNTTTGSVSSERAGMASGIDMSARMITLAVNIALMGLILVAGILFDLKARFAGQLEVTALSRLAEQVAAGNVAAVAQGLPELSRLDPSGTALHDALVHGFGWVMTYGGIGAWVLAAMSVVLFGGVSSKSAKAAAQTQCVRCDSP</sequence>
<proteinExistence type="predicted"/>
<dbReference type="OrthoDB" id="9807274at2"/>
<dbReference type="Gene3D" id="1.20.1250.20">
    <property type="entry name" value="MFS general substrate transporter like domains"/>
    <property type="match status" value="1"/>
</dbReference>
<evidence type="ECO:0000256" key="5">
    <source>
        <dbReference type="SAM" id="Phobius"/>
    </source>
</evidence>
<evidence type="ECO:0000256" key="4">
    <source>
        <dbReference type="ARBA" id="ARBA00023136"/>
    </source>
</evidence>
<feature type="transmembrane region" description="Helical" evidence="5">
    <location>
        <begin position="201"/>
        <end position="221"/>
    </location>
</feature>
<dbReference type="InterPro" id="IPR020846">
    <property type="entry name" value="MFS_dom"/>
</dbReference>
<gene>
    <name evidence="7" type="ORF">FAZ95_06820</name>
</gene>
<dbReference type="Pfam" id="PF07690">
    <property type="entry name" value="MFS_1"/>
    <property type="match status" value="1"/>
</dbReference>
<dbReference type="GO" id="GO:0016020">
    <property type="term" value="C:membrane"/>
    <property type="evidence" value="ECO:0007669"/>
    <property type="project" value="UniProtKB-SubCell"/>
</dbReference>
<dbReference type="SUPFAM" id="SSF103473">
    <property type="entry name" value="MFS general substrate transporter"/>
    <property type="match status" value="1"/>
</dbReference>
<feature type="transmembrane region" description="Helical" evidence="5">
    <location>
        <begin position="141"/>
        <end position="164"/>
    </location>
</feature>
<dbReference type="InterPro" id="IPR011701">
    <property type="entry name" value="MFS"/>
</dbReference>
<evidence type="ECO:0000313" key="8">
    <source>
        <dbReference type="Proteomes" id="UP000298656"/>
    </source>
</evidence>
<evidence type="ECO:0000256" key="3">
    <source>
        <dbReference type="ARBA" id="ARBA00022989"/>
    </source>
</evidence>
<dbReference type="EMBL" id="CP040077">
    <property type="protein sequence ID" value="QCP48920.1"/>
    <property type="molecule type" value="Genomic_DNA"/>
</dbReference>
<feature type="transmembrane region" description="Helical" evidence="5">
    <location>
        <begin position="170"/>
        <end position="189"/>
    </location>
</feature>
<protein>
    <submittedName>
        <fullName evidence="7">MFS transporter</fullName>
    </submittedName>
</protein>
<evidence type="ECO:0000313" key="7">
    <source>
        <dbReference type="EMBL" id="QCP48920.1"/>
    </source>
</evidence>
<accession>A0A4V1EH38</accession>
<dbReference type="PANTHER" id="PTHR42718">
    <property type="entry name" value="MAJOR FACILITATOR SUPERFAMILY MULTIDRUG TRANSPORTER MFSC"/>
    <property type="match status" value="1"/>
</dbReference>